<proteinExistence type="predicted"/>
<keyword evidence="3" id="KW-1185">Reference proteome</keyword>
<dbReference type="EMBL" id="CP041730">
    <property type="protein sequence ID" value="QDQ25563.1"/>
    <property type="molecule type" value="Genomic_DNA"/>
</dbReference>
<sequence>MSSCKKITRPVAHNILVLFLISPFVLVAGLIVAYFINLFFDSRAGNAFEQVAMGTTRQKVVALLGEPSGVHACSQNLWWGSDNKYRGKNDGRCVTEVRYEYFLSAWNIGFSQDGRVVSKYHTFSD</sequence>
<protein>
    <recommendedName>
        <fullName evidence="4">Outer membrane protein assembly factor BamE</fullName>
    </recommendedName>
</protein>
<reference evidence="3" key="1">
    <citation type="submission" date="2019-07" db="EMBL/GenBank/DDBJ databases">
        <title>Chitinimonas sp. nov., isolated from Ny-Alesund, arctica soil.</title>
        <authorList>
            <person name="Xu Q."/>
            <person name="Peng F."/>
        </authorList>
    </citation>
    <scope>NUCLEOTIDE SEQUENCE [LARGE SCALE GENOMIC DNA]</scope>
    <source>
        <strain evidence="3">R3-44</strain>
    </source>
</reference>
<dbReference type="Proteomes" id="UP000317550">
    <property type="component" value="Chromosome"/>
</dbReference>
<evidence type="ECO:0000256" key="1">
    <source>
        <dbReference type="SAM" id="Phobius"/>
    </source>
</evidence>
<keyword evidence="1" id="KW-0812">Transmembrane</keyword>
<name>A0A516SBP1_9NEIS</name>
<evidence type="ECO:0000313" key="3">
    <source>
        <dbReference type="Proteomes" id="UP000317550"/>
    </source>
</evidence>
<dbReference type="KEGG" id="cari:FNU76_03910"/>
<dbReference type="AlphaFoldDB" id="A0A516SBP1"/>
<evidence type="ECO:0000313" key="2">
    <source>
        <dbReference type="EMBL" id="QDQ25563.1"/>
    </source>
</evidence>
<dbReference type="RefSeq" id="WP_143856488.1">
    <property type="nucleotide sequence ID" value="NZ_CP041730.1"/>
</dbReference>
<dbReference type="OrthoDB" id="9256002at2"/>
<evidence type="ECO:0008006" key="4">
    <source>
        <dbReference type="Google" id="ProtNLM"/>
    </source>
</evidence>
<feature type="transmembrane region" description="Helical" evidence="1">
    <location>
        <begin position="12"/>
        <end position="36"/>
    </location>
</feature>
<accession>A0A516SBP1</accession>
<organism evidence="2 3">
    <name type="scientific">Chitinimonas arctica</name>
    <dbReference type="NCBI Taxonomy" id="2594795"/>
    <lineage>
        <taxon>Bacteria</taxon>
        <taxon>Pseudomonadati</taxon>
        <taxon>Pseudomonadota</taxon>
        <taxon>Betaproteobacteria</taxon>
        <taxon>Neisseriales</taxon>
        <taxon>Chitinibacteraceae</taxon>
        <taxon>Chitinimonas</taxon>
    </lineage>
</organism>
<keyword evidence="1" id="KW-0472">Membrane</keyword>
<gene>
    <name evidence="2" type="ORF">FNU76_03910</name>
</gene>
<keyword evidence="1" id="KW-1133">Transmembrane helix</keyword>